<comment type="caution">
    <text evidence="2">The sequence shown here is derived from an EMBL/GenBank/DDBJ whole genome shotgun (WGS) entry which is preliminary data.</text>
</comment>
<dbReference type="Proteomes" id="UP001500751">
    <property type="component" value="Unassembled WGS sequence"/>
</dbReference>
<keyword evidence="1" id="KW-0472">Membrane</keyword>
<dbReference type="EMBL" id="BAAAQN010000013">
    <property type="protein sequence ID" value="GAA2027932.1"/>
    <property type="molecule type" value="Genomic_DNA"/>
</dbReference>
<keyword evidence="3" id="KW-1185">Reference proteome</keyword>
<protein>
    <submittedName>
        <fullName evidence="2">DUF4260 family protein</fullName>
    </submittedName>
</protein>
<keyword evidence="1" id="KW-0812">Transmembrane</keyword>
<proteinExistence type="predicted"/>
<gene>
    <name evidence="2" type="ORF">GCM10009839_28660</name>
</gene>
<name>A0ABN2U4C6_9ACTN</name>
<keyword evidence="1" id="KW-1133">Transmembrane helix</keyword>
<evidence type="ECO:0000313" key="3">
    <source>
        <dbReference type="Proteomes" id="UP001500751"/>
    </source>
</evidence>
<reference evidence="2 3" key="1">
    <citation type="journal article" date="2019" name="Int. J. Syst. Evol. Microbiol.">
        <title>The Global Catalogue of Microorganisms (GCM) 10K type strain sequencing project: providing services to taxonomists for standard genome sequencing and annotation.</title>
        <authorList>
            <consortium name="The Broad Institute Genomics Platform"/>
            <consortium name="The Broad Institute Genome Sequencing Center for Infectious Disease"/>
            <person name="Wu L."/>
            <person name="Ma J."/>
        </authorList>
    </citation>
    <scope>NUCLEOTIDE SEQUENCE [LARGE SCALE GENOMIC DNA]</scope>
    <source>
        <strain evidence="2 3">JCM 16014</strain>
    </source>
</reference>
<feature type="transmembrane region" description="Helical" evidence="1">
    <location>
        <begin position="31"/>
        <end position="48"/>
    </location>
</feature>
<dbReference type="Pfam" id="PF14079">
    <property type="entry name" value="DUF4260"/>
    <property type="match status" value="1"/>
</dbReference>
<feature type="transmembrane region" description="Helical" evidence="1">
    <location>
        <begin position="117"/>
        <end position="135"/>
    </location>
</feature>
<dbReference type="InterPro" id="IPR025356">
    <property type="entry name" value="DUF4260"/>
</dbReference>
<dbReference type="RefSeq" id="WP_344666060.1">
    <property type="nucleotide sequence ID" value="NZ_BAAAQN010000013.1"/>
</dbReference>
<accession>A0ABN2U4C6</accession>
<organism evidence="2 3">
    <name type="scientific">Catenulispora yoronensis</name>
    <dbReference type="NCBI Taxonomy" id="450799"/>
    <lineage>
        <taxon>Bacteria</taxon>
        <taxon>Bacillati</taxon>
        <taxon>Actinomycetota</taxon>
        <taxon>Actinomycetes</taxon>
        <taxon>Catenulisporales</taxon>
        <taxon>Catenulisporaceae</taxon>
        <taxon>Catenulispora</taxon>
    </lineage>
</organism>
<evidence type="ECO:0000313" key="2">
    <source>
        <dbReference type="EMBL" id="GAA2027932.1"/>
    </source>
</evidence>
<sequence length="148" mass="15992">MSSITTTTTFTGTTAGTTTGHRLPSALRRTVWAAWAVFLAAFAILEGVNHGGGSWLALTVGMIAPDLSFFAAAGAHEPVRQGQLPRKAVPFYNTAHRTWIPFGLAVAYTLLPLTSPMLFTFLLAWMLHIAVDRVAGYNLRTKEGFVRG</sequence>
<evidence type="ECO:0000256" key="1">
    <source>
        <dbReference type="SAM" id="Phobius"/>
    </source>
</evidence>